<evidence type="ECO:0000313" key="1">
    <source>
        <dbReference type="EMBL" id="OJD17587.1"/>
    </source>
</evidence>
<evidence type="ECO:0000313" key="2">
    <source>
        <dbReference type="Proteomes" id="UP000182235"/>
    </source>
</evidence>
<dbReference type="EMBL" id="LGRN01000062">
    <property type="protein sequence ID" value="OJD17587.1"/>
    <property type="molecule type" value="Genomic_DNA"/>
</dbReference>
<dbReference type="VEuPathDB" id="FungiDB:AJ78_02338"/>
<gene>
    <name evidence="1" type="ORF">AJ78_02338</name>
</gene>
<keyword evidence="2" id="KW-1185">Reference proteome</keyword>
<organism evidence="1 2">
    <name type="scientific">Emergomyces pasteurianus Ep9510</name>
    <dbReference type="NCBI Taxonomy" id="1447872"/>
    <lineage>
        <taxon>Eukaryota</taxon>
        <taxon>Fungi</taxon>
        <taxon>Dikarya</taxon>
        <taxon>Ascomycota</taxon>
        <taxon>Pezizomycotina</taxon>
        <taxon>Eurotiomycetes</taxon>
        <taxon>Eurotiomycetidae</taxon>
        <taxon>Onygenales</taxon>
        <taxon>Ajellomycetaceae</taxon>
        <taxon>Emergomyces</taxon>
    </lineage>
</organism>
<comment type="caution">
    <text evidence="1">The sequence shown here is derived from an EMBL/GenBank/DDBJ whole genome shotgun (WGS) entry which is preliminary data.</text>
</comment>
<protein>
    <submittedName>
        <fullName evidence="1">Uncharacterized protein</fullName>
    </submittedName>
</protein>
<dbReference type="AlphaFoldDB" id="A0A1J9QBF4"/>
<sequence length="74" mass="8261">MLKRLIHVVKTPEGVSLKLNGGQVHTKSVLKTIPQCLMATKLFRHVTFDIHTLPTSKLIMRGQIAYLRCYAGTG</sequence>
<proteinExistence type="predicted"/>
<accession>A0A1J9QBF4</accession>
<dbReference type="Proteomes" id="UP000182235">
    <property type="component" value="Unassembled WGS sequence"/>
</dbReference>
<reference evidence="1 2" key="1">
    <citation type="submission" date="2015-07" db="EMBL/GenBank/DDBJ databases">
        <title>Emmonsia species relationships and genome sequence.</title>
        <authorList>
            <consortium name="The Broad Institute Genomics Platform"/>
            <person name="Cuomo C.A."/>
            <person name="Munoz J.F."/>
            <person name="Imamovic A."/>
            <person name="Priest M.E."/>
            <person name="Young S."/>
            <person name="Clay O.K."/>
            <person name="McEwen J.G."/>
        </authorList>
    </citation>
    <scope>NUCLEOTIDE SEQUENCE [LARGE SCALE GENOMIC DNA]</scope>
    <source>
        <strain evidence="1 2">UAMH 9510</strain>
    </source>
</reference>
<name>A0A1J9QBF4_9EURO</name>